<accession>A0A9W6U1U9</accession>
<name>A0A9W6U1U9_9STRA</name>
<dbReference type="OrthoDB" id="103738at2759"/>
<proteinExistence type="predicted"/>
<protein>
    <submittedName>
        <fullName evidence="2">Unnamed protein product</fullName>
    </submittedName>
</protein>
<sequence>MTIPKAKIKGYRQAKLRRWSIAILMSSPIIPVGMELQVKNELRLRHPTKALRNYTWKLFSEGYAKGIMISQDDNQQTTLILEQLNDGIHWRIVPNDARKFSKNTDSWKLRRMQEDDLIVFYAHPLLHGFPWSVREAIVNKHVYQAVKKQAFQRNKGKSAEFERNSNLTNESRSKPTVAKCSNAAVPRASLGPSA</sequence>
<gene>
    <name evidence="2" type="ORF">Plil01_000991300</name>
</gene>
<comment type="caution">
    <text evidence="2">The sequence shown here is derived from an EMBL/GenBank/DDBJ whole genome shotgun (WGS) entry which is preliminary data.</text>
</comment>
<keyword evidence="3" id="KW-1185">Reference proteome</keyword>
<dbReference type="Proteomes" id="UP001165083">
    <property type="component" value="Unassembled WGS sequence"/>
</dbReference>
<dbReference type="EMBL" id="BSXW01000509">
    <property type="protein sequence ID" value="GMF24260.1"/>
    <property type="molecule type" value="Genomic_DNA"/>
</dbReference>
<evidence type="ECO:0000313" key="2">
    <source>
        <dbReference type="EMBL" id="GMF24260.1"/>
    </source>
</evidence>
<dbReference type="AlphaFoldDB" id="A0A9W6U1U9"/>
<organism evidence="2 3">
    <name type="scientific">Phytophthora lilii</name>
    <dbReference type="NCBI Taxonomy" id="2077276"/>
    <lineage>
        <taxon>Eukaryota</taxon>
        <taxon>Sar</taxon>
        <taxon>Stramenopiles</taxon>
        <taxon>Oomycota</taxon>
        <taxon>Peronosporomycetes</taxon>
        <taxon>Peronosporales</taxon>
        <taxon>Peronosporaceae</taxon>
        <taxon>Phytophthora</taxon>
    </lineage>
</organism>
<evidence type="ECO:0000256" key="1">
    <source>
        <dbReference type="SAM" id="MobiDB-lite"/>
    </source>
</evidence>
<evidence type="ECO:0000313" key="3">
    <source>
        <dbReference type="Proteomes" id="UP001165083"/>
    </source>
</evidence>
<feature type="region of interest" description="Disordered" evidence="1">
    <location>
        <begin position="154"/>
        <end position="194"/>
    </location>
</feature>
<reference evidence="2" key="1">
    <citation type="submission" date="2023-04" db="EMBL/GenBank/DDBJ databases">
        <title>Phytophthora lilii NBRC 32176.</title>
        <authorList>
            <person name="Ichikawa N."/>
            <person name="Sato H."/>
            <person name="Tonouchi N."/>
        </authorList>
    </citation>
    <scope>NUCLEOTIDE SEQUENCE</scope>
    <source>
        <strain evidence="2">NBRC 32176</strain>
    </source>
</reference>